<feature type="binding site" evidence="6">
    <location>
        <position position="262"/>
    </location>
    <ligand>
        <name>Mg(2+)</name>
        <dbReference type="ChEBI" id="CHEBI:18420"/>
        <label>1</label>
    </ligand>
</feature>
<dbReference type="InterPro" id="IPR013815">
    <property type="entry name" value="ATP_grasp_subdomain_1"/>
</dbReference>
<dbReference type="PIRSF" id="PIRSF039102">
    <property type="entry name" value="Ddl/VanB"/>
    <property type="match status" value="1"/>
</dbReference>
<evidence type="ECO:0000256" key="2">
    <source>
        <dbReference type="ARBA" id="ARBA00022598"/>
    </source>
</evidence>
<keyword evidence="6" id="KW-0460">Magnesium</keyword>
<dbReference type="GO" id="GO:0009252">
    <property type="term" value="P:peptidoglycan biosynthetic process"/>
    <property type="evidence" value="ECO:0007669"/>
    <property type="project" value="UniProtKB-UniRule"/>
</dbReference>
<dbReference type="PANTHER" id="PTHR23132:SF23">
    <property type="entry name" value="D-ALANINE--D-ALANINE LIGASE B"/>
    <property type="match status" value="1"/>
</dbReference>
<evidence type="ECO:0000256" key="5">
    <source>
        <dbReference type="PIRSR" id="PIRSR039102-1"/>
    </source>
</evidence>
<sequence length="316" mass="33174">MSAPVIVLAGGLSHERDVSLRSGRRVAEQLQDAGVEVLEHDVDPQLISTLRSHPGSVVLPLLHGEAGEDGSLREVLDLLDVPYVGSTGAACRVAFDKSIATRVVAEAGIRTPRQVALPHEIFRELGAAALVRALGEQIGFPMMVKPSRSGSALGCTRVDQPGELSSAMVAAYAYGSVAVVETFVTGTEVAVGVVEGPDGPQALPAVEIRPESGVYDYAARYTAGETRFLCPAEISTEAAEACARMALDVHETLGLAHLSRTDIIVDEQGRPTFLETNVAPGLTPTSTVPIALEQAGLGLGPVLLQLVELARGRHRP</sequence>
<dbReference type="GO" id="GO:0005737">
    <property type="term" value="C:cytoplasm"/>
    <property type="evidence" value="ECO:0007669"/>
    <property type="project" value="UniProtKB-SubCell"/>
</dbReference>
<keyword evidence="7" id="KW-0067">ATP-binding</keyword>
<feature type="active site" evidence="5">
    <location>
        <position position="151"/>
    </location>
</feature>
<evidence type="ECO:0000256" key="6">
    <source>
        <dbReference type="PIRSR" id="PIRSR039102-3"/>
    </source>
</evidence>
<comment type="pathway">
    <text evidence="4">Cell wall biogenesis; peptidoglycan biosynthesis.</text>
</comment>
<dbReference type="Pfam" id="PF01820">
    <property type="entry name" value="Dala_Dala_lig_N"/>
    <property type="match status" value="1"/>
</dbReference>
<evidence type="ECO:0000313" key="10">
    <source>
        <dbReference type="Proteomes" id="UP000252770"/>
    </source>
</evidence>
<dbReference type="EC" id="6.3.2.4" evidence="4"/>
<dbReference type="SUPFAM" id="SSF52440">
    <property type="entry name" value="PreATP-grasp domain"/>
    <property type="match status" value="1"/>
</dbReference>
<name>A0A367YWU7_9ACTN</name>
<proteinExistence type="inferred from homology"/>
<reference evidence="9 10" key="1">
    <citation type="submission" date="2018-07" db="EMBL/GenBank/DDBJ databases">
        <title>Desertimonas flava gen. nov. sp. nov.</title>
        <authorList>
            <person name="Liu S."/>
        </authorList>
    </citation>
    <scope>NUCLEOTIDE SEQUENCE [LARGE SCALE GENOMIC DNA]</scope>
    <source>
        <strain evidence="9 10">16Sb5-5</strain>
    </source>
</reference>
<evidence type="ECO:0000256" key="4">
    <source>
        <dbReference type="HAMAP-Rule" id="MF_00047"/>
    </source>
</evidence>
<dbReference type="GO" id="GO:0046872">
    <property type="term" value="F:metal ion binding"/>
    <property type="evidence" value="ECO:0007669"/>
    <property type="project" value="UniProtKB-KW"/>
</dbReference>
<accession>A0A367YWU7</accession>
<comment type="subcellular location">
    <subcellularLocation>
        <location evidence="4">Cytoplasm</location>
    </subcellularLocation>
</comment>
<dbReference type="RefSeq" id="WP_114125915.1">
    <property type="nucleotide sequence ID" value="NZ_QOUI01000003.1"/>
</dbReference>
<dbReference type="PANTHER" id="PTHR23132">
    <property type="entry name" value="D-ALANINE--D-ALANINE LIGASE"/>
    <property type="match status" value="1"/>
</dbReference>
<dbReference type="PROSITE" id="PS50975">
    <property type="entry name" value="ATP_GRASP"/>
    <property type="match status" value="1"/>
</dbReference>
<dbReference type="HAMAP" id="MF_00047">
    <property type="entry name" value="Dala_Dala_lig"/>
    <property type="match status" value="1"/>
</dbReference>
<evidence type="ECO:0000256" key="7">
    <source>
        <dbReference type="PROSITE-ProRule" id="PRU00409"/>
    </source>
</evidence>
<keyword evidence="10" id="KW-1185">Reference proteome</keyword>
<dbReference type="AlphaFoldDB" id="A0A367YWU7"/>
<organism evidence="9 10">
    <name type="scientific">Desertihabitans brevis</name>
    <dbReference type="NCBI Taxonomy" id="2268447"/>
    <lineage>
        <taxon>Bacteria</taxon>
        <taxon>Bacillati</taxon>
        <taxon>Actinomycetota</taxon>
        <taxon>Actinomycetes</taxon>
        <taxon>Propionibacteriales</taxon>
        <taxon>Propionibacteriaceae</taxon>
        <taxon>Desertihabitans</taxon>
    </lineage>
</organism>
<feature type="active site" evidence="5">
    <location>
        <position position="15"/>
    </location>
</feature>
<evidence type="ECO:0000256" key="3">
    <source>
        <dbReference type="ARBA" id="ARBA00023316"/>
    </source>
</evidence>
<dbReference type="GO" id="GO:0071555">
    <property type="term" value="P:cell wall organization"/>
    <property type="evidence" value="ECO:0007669"/>
    <property type="project" value="UniProtKB-KW"/>
</dbReference>
<dbReference type="SUPFAM" id="SSF56059">
    <property type="entry name" value="Glutathione synthetase ATP-binding domain-like"/>
    <property type="match status" value="1"/>
</dbReference>
<evidence type="ECO:0000256" key="1">
    <source>
        <dbReference type="ARBA" id="ARBA00010871"/>
    </source>
</evidence>
<feature type="binding site" evidence="6">
    <location>
        <position position="275"/>
    </location>
    <ligand>
        <name>Mg(2+)</name>
        <dbReference type="ChEBI" id="CHEBI:18420"/>
        <label>1</label>
    </ligand>
</feature>
<dbReference type="Pfam" id="PF07478">
    <property type="entry name" value="Dala_Dala_lig_C"/>
    <property type="match status" value="1"/>
</dbReference>
<gene>
    <name evidence="4" type="primary">ddl</name>
    <name evidence="9" type="ORF">DT076_06905</name>
</gene>
<dbReference type="InterPro" id="IPR016185">
    <property type="entry name" value="PreATP-grasp_dom_sf"/>
</dbReference>
<dbReference type="Gene3D" id="3.30.470.20">
    <property type="entry name" value="ATP-grasp fold, B domain"/>
    <property type="match status" value="1"/>
</dbReference>
<dbReference type="InterPro" id="IPR011761">
    <property type="entry name" value="ATP-grasp"/>
</dbReference>
<keyword evidence="6" id="KW-0464">Manganese</keyword>
<dbReference type="UniPathway" id="UPA00219"/>
<dbReference type="InterPro" id="IPR005905">
    <property type="entry name" value="D_ala_D_ala"/>
</dbReference>
<evidence type="ECO:0000259" key="8">
    <source>
        <dbReference type="PROSITE" id="PS50975"/>
    </source>
</evidence>
<keyword evidence="7" id="KW-0547">Nucleotide-binding</keyword>
<protein>
    <recommendedName>
        <fullName evidence="4">D-alanine--D-alanine ligase</fullName>
        <ecNumber evidence="4">6.3.2.4</ecNumber>
    </recommendedName>
    <alternativeName>
        <fullName evidence="4">D-Ala-D-Ala ligase</fullName>
    </alternativeName>
    <alternativeName>
        <fullName evidence="4">D-alanylalanine synthetase</fullName>
    </alternativeName>
</protein>
<dbReference type="NCBIfam" id="NF002378">
    <property type="entry name" value="PRK01372.1"/>
    <property type="match status" value="1"/>
</dbReference>
<dbReference type="Proteomes" id="UP000252770">
    <property type="component" value="Unassembled WGS sequence"/>
</dbReference>
<keyword evidence="2 4" id="KW-0436">Ligase</keyword>
<dbReference type="EMBL" id="QOUI01000003">
    <property type="protein sequence ID" value="RCK70373.1"/>
    <property type="molecule type" value="Genomic_DNA"/>
</dbReference>
<keyword evidence="3 4" id="KW-0961">Cell wall biogenesis/degradation</keyword>
<dbReference type="GO" id="GO:0008360">
    <property type="term" value="P:regulation of cell shape"/>
    <property type="evidence" value="ECO:0007669"/>
    <property type="project" value="UniProtKB-KW"/>
</dbReference>
<feature type="binding site" evidence="6">
    <location>
        <position position="277"/>
    </location>
    <ligand>
        <name>Mg(2+)</name>
        <dbReference type="ChEBI" id="CHEBI:18420"/>
        <label>2</label>
    </ligand>
</feature>
<evidence type="ECO:0000313" key="9">
    <source>
        <dbReference type="EMBL" id="RCK70373.1"/>
    </source>
</evidence>
<keyword evidence="4" id="KW-0573">Peptidoglycan synthesis</keyword>
<feature type="domain" description="ATP-grasp" evidence="8">
    <location>
        <begin position="101"/>
        <end position="308"/>
    </location>
</feature>
<keyword evidence="6" id="KW-0479">Metal-binding</keyword>
<comment type="similarity">
    <text evidence="1 4">Belongs to the D-alanine--D-alanine ligase family.</text>
</comment>
<feature type="active site" evidence="5">
    <location>
        <position position="286"/>
    </location>
</feature>
<dbReference type="InterPro" id="IPR011127">
    <property type="entry name" value="Dala_Dala_lig_N"/>
</dbReference>
<comment type="function">
    <text evidence="4">Cell wall formation.</text>
</comment>
<dbReference type="Gene3D" id="3.30.1490.20">
    <property type="entry name" value="ATP-grasp fold, A domain"/>
    <property type="match status" value="1"/>
</dbReference>
<feature type="binding site" evidence="6">
    <location>
        <position position="275"/>
    </location>
    <ligand>
        <name>Mg(2+)</name>
        <dbReference type="ChEBI" id="CHEBI:18420"/>
        <label>2</label>
    </ligand>
</feature>
<keyword evidence="4" id="KW-0133">Cell shape</keyword>
<comment type="catalytic activity">
    <reaction evidence="4">
        <text>2 D-alanine + ATP = D-alanyl-D-alanine + ADP + phosphate + H(+)</text>
        <dbReference type="Rhea" id="RHEA:11224"/>
        <dbReference type="ChEBI" id="CHEBI:15378"/>
        <dbReference type="ChEBI" id="CHEBI:30616"/>
        <dbReference type="ChEBI" id="CHEBI:43474"/>
        <dbReference type="ChEBI" id="CHEBI:57416"/>
        <dbReference type="ChEBI" id="CHEBI:57822"/>
        <dbReference type="ChEBI" id="CHEBI:456216"/>
        <dbReference type="EC" id="6.3.2.4"/>
    </reaction>
</comment>
<dbReference type="GO" id="GO:0005524">
    <property type="term" value="F:ATP binding"/>
    <property type="evidence" value="ECO:0007669"/>
    <property type="project" value="UniProtKB-UniRule"/>
</dbReference>
<keyword evidence="4" id="KW-0963">Cytoplasm</keyword>
<comment type="cofactor">
    <cofactor evidence="6">
        <name>Mg(2+)</name>
        <dbReference type="ChEBI" id="CHEBI:18420"/>
    </cofactor>
    <cofactor evidence="6">
        <name>Mn(2+)</name>
        <dbReference type="ChEBI" id="CHEBI:29035"/>
    </cofactor>
    <text evidence="6">Binds 2 magnesium or manganese ions per subunit.</text>
</comment>
<dbReference type="GO" id="GO:0008716">
    <property type="term" value="F:D-alanine-D-alanine ligase activity"/>
    <property type="evidence" value="ECO:0007669"/>
    <property type="project" value="UniProtKB-UniRule"/>
</dbReference>
<dbReference type="Gene3D" id="3.40.50.20">
    <property type="match status" value="1"/>
</dbReference>
<comment type="caution">
    <text evidence="9">The sequence shown here is derived from an EMBL/GenBank/DDBJ whole genome shotgun (WGS) entry which is preliminary data.</text>
</comment>
<dbReference type="InterPro" id="IPR011095">
    <property type="entry name" value="Dala_Dala_lig_C"/>
</dbReference>